<dbReference type="SUPFAM" id="SSF53474">
    <property type="entry name" value="alpha/beta-Hydrolases"/>
    <property type="match status" value="1"/>
</dbReference>
<evidence type="ECO:0000313" key="5">
    <source>
        <dbReference type="Proteomes" id="UP000008225"/>
    </source>
</evidence>
<dbReference type="Bgee" id="ENSCJAG00000009252">
    <property type="expression patterns" value="Expressed in testis"/>
</dbReference>
<proteinExistence type="inferred from homology"/>
<dbReference type="GeneTree" id="ENSGT00390000015518"/>
<dbReference type="Proteomes" id="UP000008225">
    <property type="component" value="Chromosome 7"/>
</dbReference>
<dbReference type="InterPro" id="IPR012223">
    <property type="entry name" value="TEII"/>
</dbReference>
<sequence>MEKGDQAGKTRATPCTTGLFPSPRFWRSSKILPLNEKVLNCLYKKPEAIFKLICFPWAGGGSTHFAKWGQDTQDLLEVHAIRLPGRESRTGEPLVTDIYQIIDEITCAMLPVIQGKPFALFGHRYLKSVLKFFRGVSSIP</sequence>
<organism evidence="4 5">
    <name type="scientific">Callithrix jacchus</name>
    <name type="common">White-tufted-ear marmoset</name>
    <name type="synonym">Simia Jacchus</name>
    <dbReference type="NCBI Taxonomy" id="9483"/>
    <lineage>
        <taxon>Eukaryota</taxon>
        <taxon>Metazoa</taxon>
        <taxon>Chordata</taxon>
        <taxon>Craniata</taxon>
        <taxon>Vertebrata</taxon>
        <taxon>Euteleostomi</taxon>
        <taxon>Mammalia</taxon>
        <taxon>Eutheria</taxon>
        <taxon>Euarchontoglires</taxon>
        <taxon>Primates</taxon>
        <taxon>Haplorrhini</taxon>
        <taxon>Platyrrhini</taxon>
        <taxon>Cebidae</taxon>
        <taxon>Callitrichinae</taxon>
        <taxon>Callithrix</taxon>
        <taxon>Callithrix</taxon>
    </lineage>
</organism>
<evidence type="ECO:0000256" key="1">
    <source>
        <dbReference type="ARBA" id="ARBA00007169"/>
    </source>
</evidence>
<accession>F7HDV4</accession>
<protein>
    <recommendedName>
        <fullName evidence="2">oleoyl-[acyl-carrier-protein] hydrolase</fullName>
        <ecNumber evidence="2">3.1.2.14</ecNumber>
    </recommendedName>
</protein>
<comment type="similarity">
    <text evidence="1">Belongs to the thioesterase family.</text>
</comment>
<keyword evidence="5" id="KW-1185">Reference proteome</keyword>
<evidence type="ECO:0000256" key="2">
    <source>
        <dbReference type="ARBA" id="ARBA00012480"/>
    </source>
</evidence>
<name>F7HDV4_CALJA</name>
<dbReference type="EC" id="3.1.2.14" evidence="2"/>
<reference evidence="4" key="1">
    <citation type="submission" date="2009-03" db="EMBL/GenBank/DDBJ databases">
        <authorList>
            <person name="Warren W."/>
            <person name="Ye L."/>
            <person name="Minx P."/>
            <person name="Worley K."/>
            <person name="Gibbs R."/>
            <person name="Wilson R.K."/>
        </authorList>
    </citation>
    <scope>NUCLEOTIDE SEQUENCE [LARGE SCALE GENOMIC DNA]</scope>
</reference>
<dbReference type="PANTHER" id="PTHR11487">
    <property type="entry name" value="THIOESTERASE"/>
    <property type="match status" value="1"/>
</dbReference>
<dbReference type="GO" id="GO:0016297">
    <property type="term" value="F:fatty acyl-[ACP] hydrolase activity"/>
    <property type="evidence" value="ECO:0007669"/>
    <property type="project" value="UniProtKB-EC"/>
</dbReference>
<dbReference type="InterPro" id="IPR001031">
    <property type="entry name" value="Thioesterase"/>
</dbReference>
<dbReference type="eggNOG" id="ENOG502RGSQ">
    <property type="taxonomic scope" value="Eukaryota"/>
</dbReference>
<gene>
    <name evidence="4" type="primary">OLAH</name>
</gene>
<reference evidence="4" key="3">
    <citation type="submission" date="2025-09" db="UniProtKB">
        <authorList>
            <consortium name="Ensembl"/>
        </authorList>
    </citation>
    <scope>IDENTIFICATION</scope>
</reference>
<dbReference type="InterPro" id="IPR029058">
    <property type="entry name" value="AB_hydrolase_fold"/>
</dbReference>
<dbReference type="Pfam" id="PF00975">
    <property type="entry name" value="Thioesterase"/>
    <property type="match status" value="1"/>
</dbReference>
<dbReference type="Ensembl" id="ENSCJAT00000025722.4">
    <property type="protein sequence ID" value="ENSCJAP00000024321.4"/>
    <property type="gene ID" value="ENSCJAG00000009252.4"/>
</dbReference>
<dbReference type="AlphaFoldDB" id="F7HDV4"/>
<evidence type="ECO:0000259" key="3">
    <source>
        <dbReference type="Pfam" id="PF00975"/>
    </source>
</evidence>
<dbReference type="GO" id="GO:0008610">
    <property type="term" value="P:lipid biosynthetic process"/>
    <property type="evidence" value="ECO:0007669"/>
    <property type="project" value="UniProtKB-ARBA"/>
</dbReference>
<dbReference type="Gene3D" id="3.40.50.1820">
    <property type="entry name" value="alpha/beta hydrolase"/>
    <property type="match status" value="1"/>
</dbReference>
<dbReference type="PANTHER" id="PTHR11487:SF0">
    <property type="entry name" value="S-ACYL FATTY ACID SYNTHASE THIOESTERASE, MEDIUM CHAIN"/>
    <property type="match status" value="1"/>
</dbReference>
<dbReference type="GO" id="GO:0006631">
    <property type="term" value="P:fatty acid metabolic process"/>
    <property type="evidence" value="ECO:0007669"/>
    <property type="project" value="UniProtKB-ARBA"/>
</dbReference>
<evidence type="ECO:0000313" key="4">
    <source>
        <dbReference type="Ensembl" id="ENSCJAP00000024321.4"/>
    </source>
</evidence>
<reference evidence="4" key="2">
    <citation type="submission" date="2025-08" db="UniProtKB">
        <authorList>
            <consortium name="Ensembl"/>
        </authorList>
    </citation>
    <scope>IDENTIFICATION</scope>
</reference>
<feature type="domain" description="Thioesterase" evidence="3">
    <location>
        <begin position="51"/>
        <end position="123"/>
    </location>
</feature>